<comment type="caution">
    <text evidence="2">The sequence shown here is derived from an EMBL/GenBank/DDBJ whole genome shotgun (WGS) entry which is preliminary data.</text>
</comment>
<protein>
    <submittedName>
        <fullName evidence="2">Uncharacterized protein</fullName>
    </submittedName>
</protein>
<proteinExistence type="predicted"/>
<dbReference type="Proteomes" id="UP001321749">
    <property type="component" value="Unassembled WGS sequence"/>
</dbReference>
<sequence length="94" mass="11359">MTTYIHTSVLLLKQHIAMTRVFSLFLFFFFHSSFMPYLYKGRGQKSDTQDEPRRRSSLYHSIYPPLRLFTFLYIYIYIFIFIFILGEPTSHDSL</sequence>
<accession>A0AAV9HAE2</accession>
<evidence type="ECO:0000256" key="1">
    <source>
        <dbReference type="SAM" id="Phobius"/>
    </source>
</evidence>
<reference evidence="2" key="1">
    <citation type="journal article" date="2023" name="Mol. Phylogenet. Evol.">
        <title>Genome-scale phylogeny and comparative genomics of the fungal order Sordariales.</title>
        <authorList>
            <person name="Hensen N."/>
            <person name="Bonometti L."/>
            <person name="Westerberg I."/>
            <person name="Brannstrom I.O."/>
            <person name="Guillou S."/>
            <person name="Cros-Aarteil S."/>
            <person name="Calhoun S."/>
            <person name="Haridas S."/>
            <person name="Kuo A."/>
            <person name="Mondo S."/>
            <person name="Pangilinan J."/>
            <person name="Riley R."/>
            <person name="LaButti K."/>
            <person name="Andreopoulos B."/>
            <person name="Lipzen A."/>
            <person name="Chen C."/>
            <person name="Yan M."/>
            <person name="Daum C."/>
            <person name="Ng V."/>
            <person name="Clum A."/>
            <person name="Steindorff A."/>
            <person name="Ohm R.A."/>
            <person name="Martin F."/>
            <person name="Silar P."/>
            <person name="Natvig D.O."/>
            <person name="Lalanne C."/>
            <person name="Gautier V."/>
            <person name="Ament-Velasquez S.L."/>
            <person name="Kruys A."/>
            <person name="Hutchinson M.I."/>
            <person name="Powell A.J."/>
            <person name="Barry K."/>
            <person name="Miller A.N."/>
            <person name="Grigoriev I.V."/>
            <person name="Debuchy R."/>
            <person name="Gladieux P."/>
            <person name="Hiltunen Thoren M."/>
            <person name="Johannesson H."/>
        </authorList>
    </citation>
    <scope>NUCLEOTIDE SEQUENCE</scope>
    <source>
        <strain evidence="2">PSN324</strain>
    </source>
</reference>
<keyword evidence="1" id="KW-0472">Membrane</keyword>
<keyword evidence="1" id="KW-1133">Transmembrane helix</keyword>
<feature type="transmembrane region" description="Helical" evidence="1">
    <location>
        <begin position="66"/>
        <end position="86"/>
    </location>
</feature>
<gene>
    <name evidence="2" type="ORF">QBC42DRAFT_278793</name>
</gene>
<reference evidence="2" key="2">
    <citation type="submission" date="2023-06" db="EMBL/GenBank/DDBJ databases">
        <authorList>
            <consortium name="Lawrence Berkeley National Laboratory"/>
            <person name="Mondo S.J."/>
            <person name="Hensen N."/>
            <person name="Bonometti L."/>
            <person name="Westerberg I."/>
            <person name="Brannstrom I.O."/>
            <person name="Guillou S."/>
            <person name="Cros-Aarteil S."/>
            <person name="Calhoun S."/>
            <person name="Haridas S."/>
            <person name="Kuo A."/>
            <person name="Pangilinan J."/>
            <person name="Riley R."/>
            <person name="Labutti K."/>
            <person name="Andreopoulos B."/>
            <person name="Lipzen A."/>
            <person name="Chen C."/>
            <person name="Yanf M."/>
            <person name="Daum C."/>
            <person name="Ng V."/>
            <person name="Clum A."/>
            <person name="Steindorff A."/>
            <person name="Ohm R."/>
            <person name="Martin F."/>
            <person name="Silar P."/>
            <person name="Natvig D."/>
            <person name="Lalanne C."/>
            <person name="Gautier V."/>
            <person name="Ament-Velasquez S.L."/>
            <person name="Kruys A."/>
            <person name="Hutchinson M.I."/>
            <person name="Powell A.J."/>
            <person name="Barry K."/>
            <person name="Miller A.N."/>
            <person name="Grigoriev I.V."/>
            <person name="Debuchy R."/>
            <person name="Gladieux P."/>
            <person name="Thoren M.H."/>
            <person name="Johannesson H."/>
        </authorList>
    </citation>
    <scope>NUCLEOTIDE SEQUENCE</scope>
    <source>
        <strain evidence="2">PSN324</strain>
    </source>
</reference>
<evidence type="ECO:0000313" key="2">
    <source>
        <dbReference type="EMBL" id="KAK4457585.1"/>
    </source>
</evidence>
<evidence type="ECO:0000313" key="3">
    <source>
        <dbReference type="Proteomes" id="UP001321749"/>
    </source>
</evidence>
<dbReference type="EMBL" id="MU865107">
    <property type="protein sequence ID" value="KAK4457585.1"/>
    <property type="molecule type" value="Genomic_DNA"/>
</dbReference>
<feature type="transmembrane region" description="Helical" evidence="1">
    <location>
        <begin position="21"/>
        <end position="39"/>
    </location>
</feature>
<name>A0AAV9HAE2_9PEZI</name>
<keyword evidence="1" id="KW-0812">Transmembrane</keyword>
<organism evidence="2 3">
    <name type="scientific">Cladorrhinum samala</name>
    <dbReference type="NCBI Taxonomy" id="585594"/>
    <lineage>
        <taxon>Eukaryota</taxon>
        <taxon>Fungi</taxon>
        <taxon>Dikarya</taxon>
        <taxon>Ascomycota</taxon>
        <taxon>Pezizomycotina</taxon>
        <taxon>Sordariomycetes</taxon>
        <taxon>Sordariomycetidae</taxon>
        <taxon>Sordariales</taxon>
        <taxon>Podosporaceae</taxon>
        <taxon>Cladorrhinum</taxon>
    </lineage>
</organism>
<feature type="non-terminal residue" evidence="2">
    <location>
        <position position="94"/>
    </location>
</feature>
<dbReference type="AlphaFoldDB" id="A0AAV9HAE2"/>
<keyword evidence="3" id="KW-1185">Reference proteome</keyword>